<dbReference type="Gene3D" id="1.10.10.10">
    <property type="entry name" value="Winged helix-like DNA-binding domain superfamily/Winged helix DNA-binding domain"/>
    <property type="match status" value="1"/>
</dbReference>
<evidence type="ECO:0000256" key="4">
    <source>
        <dbReference type="PIRSR" id="PIRSR005739-1"/>
    </source>
</evidence>
<keyword evidence="5" id="KW-1133">Transmembrane helix</keyword>
<name>A0A326U5Q7_THEHA</name>
<dbReference type="Gene3D" id="3.40.50.150">
    <property type="entry name" value="Vaccinia Virus protein VP39"/>
    <property type="match status" value="1"/>
</dbReference>
<evidence type="ECO:0000313" key="8">
    <source>
        <dbReference type="EMBL" id="PZW29270.1"/>
    </source>
</evidence>
<dbReference type="RefSeq" id="WP_111323304.1">
    <property type="nucleotide sequence ID" value="NZ_BIFX01000001.1"/>
</dbReference>
<evidence type="ECO:0000313" key="9">
    <source>
        <dbReference type="Proteomes" id="UP000248806"/>
    </source>
</evidence>
<keyword evidence="9" id="KW-1185">Reference proteome</keyword>
<dbReference type="InterPro" id="IPR016461">
    <property type="entry name" value="COMT-like"/>
</dbReference>
<organism evidence="8 9">
    <name type="scientific">Thermosporothrix hazakensis</name>
    <dbReference type="NCBI Taxonomy" id="644383"/>
    <lineage>
        <taxon>Bacteria</taxon>
        <taxon>Bacillati</taxon>
        <taxon>Chloroflexota</taxon>
        <taxon>Ktedonobacteria</taxon>
        <taxon>Ktedonobacterales</taxon>
        <taxon>Thermosporotrichaceae</taxon>
        <taxon>Thermosporothrix</taxon>
    </lineage>
</organism>
<dbReference type="EMBL" id="QKUF01000009">
    <property type="protein sequence ID" value="PZW29270.1"/>
    <property type="molecule type" value="Genomic_DNA"/>
</dbReference>
<sequence length="343" mass="38887">MHERQQSNPLTAPSISLLTLNFGIVVSACLHTAVKLKLAEHLHQDARTLDELAQLSGTRPERLVRILRVLTAYGIFQETKPGVFCQTPMSCYLLPDYPGSVHTMILMRDQLYWWRIWELTHEWVQSETPLFELTWGENFWELQREKPEIASLFNQAMLSLSRVVDTALVDAYDFSQTGTVVDIGGGYGSLLACILQRHPHLKGVLFEQPHVLDEAKKRYEEAGLSQRCTFVTGNFLETIATTGDCYILKTILHDWDDQHCITILRNCRAAMQAGGRILVIELLNEYSNPSPYPALMNLYMGALFNGKERSAEEFAALYREAGFRFSRAIPTNSIFSLIEGIAV</sequence>
<evidence type="ECO:0000256" key="3">
    <source>
        <dbReference type="ARBA" id="ARBA00022691"/>
    </source>
</evidence>
<dbReference type="InterPro" id="IPR029063">
    <property type="entry name" value="SAM-dependent_MTases_sf"/>
</dbReference>
<dbReference type="GO" id="GO:0032259">
    <property type="term" value="P:methylation"/>
    <property type="evidence" value="ECO:0007669"/>
    <property type="project" value="UniProtKB-KW"/>
</dbReference>
<dbReference type="GO" id="GO:0008171">
    <property type="term" value="F:O-methyltransferase activity"/>
    <property type="evidence" value="ECO:0007669"/>
    <property type="project" value="InterPro"/>
</dbReference>
<dbReference type="InterPro" id="IPR036390">
    <property type="entry name" value="WH_DNA-bd_sf"/>
</dbReference>
<keyword evidence="5" id="KW-0472">Membrane</keyword>
<dbReference type="SUPFAM" id="SSF53335">
    <property type="entry name" value="S-adenosyl-L-methionine-dependent methyltransferases"/>
    <property type="match status" value="1"/>
</dbReference>
<accession>A0A326U5Q7</accession>
<dbReference type="AlphaFoldDB" id="A0A326U5Q7"/>
<gene>
    <name evidence="8" type="ORF">EI42_02992</name>
</gene>
<dbReference type="Pfam" id="PF08100">
    <property type="entry name" value="Dimerisation"/>
    <property type="match status" value="1"/>
</dbReference>
<dbReference type="PROSITE" id="PS51683">
    <property type="entry name" value="SAM_OMT_II"/>
    <property type="match status" value="1"/>
</dbReference>
<evidence type="ECO:0000256" key="5">
    <source>
        <dbReference type="SAM" id="Phobius"/>
    </source>
</evidence>
<protein>
    <submittedName>
        <fullName evidence="8">O-methyltransferase</fullName>
    </submittedName>
</protein>
<proteinExistence type="predicted"/>
<dbReference type="CDD" id="cd02440">
    <property type="entry name" value="AdoMet_MTases"/>
    <property type="match status" value="1"/>
</dbReference>
<evidence type="ECO:0000259" key="6">
    <source>
        <dbReference type="Pfam" id="PF00891"/>
    </source>
</evidence>
<dbReference type="GO" id="GO:0046983">
    <property type="term" value="F:protein dimerization activity"/>
    <property type="evidence" value="ECO:0007669"/>
    <property type="project" value="InterPro"/>
</dbReference>
<evidence type="ECO:0000256" key="2">
    <source>
        <dbReference type="ARBA" id="ARBA00022679"/>
    </source>
</evidence>
<feature type="transmembrane region" description="Helical" evidence="5">
    <location>
        <begin position="12"/>
        <end position="34"/>
    </location>
</feature>
<dbReference type="OrthoDB" id="7418600at2"/>
<dbReference type="Proteomes" id="UP000248806">
    <property type="component" value="Unassembled WGS sequence"/>
</dbReference>
<dbReference type="PANTHER" id="PTHR43712">
    <property type="entry name" value="PUTATIVE (AFU_ORTHOLOGUE AFUA_4G14580)-RELATED"/>
    <property type="match status" value="1"/>
</dbReference>
<dbReference type="PANTHER" id="PTHR43712:SF2">
    <property type="entry name" value="O-METHYLTRANSFERASE CICE"/>
    <property type="match status" value="1"/>
</dbReference>
<reference evidence="8 9" key="1">
    <citation type="submission" date="2018-06" db="EMBL/GenBank/DDBJ databases">
        <title>Genomic Encyclopedia of Archaeal and Bacterial Type Strains, Phase II (KMG-II): from individual species to whole genera.</title>
        <authorList>
            <person name="Goeker M."/>
        </authorList>
    </citation>
    <scope>NUCLEOTIDE SEQUENCE [LARGE SCALE GENOMIC DNA]</scope>
    <source>
        <strain evidence="8 9">ATCC BAA-1881</strain>
    </source>
</reference>
<keyword evidence="3" id="KW-0949">S-adenosyl-L-methionine</keyword>
<feature type="domain" description="O-methyltransferase dimerisation" evidence="7">
    <location>
        <begin position="20"/>
        <end position="95"/>
    </location>
</feature>
<dbReference type="PIRSF" id="PIRSF005739">
    <property type="entry name" value="O-mtase"/>
    <property type="match status" value="1"/>
</dbReference>
<comment type="caution">
    <text evidence="8">The sequence shown here is derived from an EMBL/GenBank/DDBJ whole genome shotgun (WGS) entry which is preliminary data.</text>
</comment>
<dbReference type="InterPro" id="IPR001077">
    <property type="entry name" value="COMT_C"/>
</dbReference>
<dbReference type="SUPFAM" id="SSF46785">
    <property type="entry name" value="Winged helix' DNA-binding domain"/>
    <property type="match status" value="1"/>
</dbReference>
<keyword evidence="1 8" id="KW-0489">Methyltransferase</keyword>
<keyword evidence="5" id="KW-0812">Transmembrane</keyword>
<feature type="domain" description="O-methyltransferase C-terminal" evidence="6">
    <location>
        <begin position="119"/>
        <end position="324"/>
    </location>
</feature>
<dbReference type="Pfam" id="PF00891">
    <property type="entry name" value="Methyltransf_2"/>
    <property type="match status" value="1"/>
</dbReference>
<evidence type="ECO:0000259" key="7">
    <source>
        <dbReference type="Pfam" id="PF08100"/>
    </source>
</evidence>
<dbReference type="PROSITE" id="PS51257">
    <property type="entry name" value="PROKAR_LIPOPROTEIN"/>
    <property type="match status" value="1"/>
</dbReference>
<feature type="active site" description="Proton acceptor" evidence="4">
    <location>
        <position position="253"/>
    </location>
</feature>
<dbReference type="InterPro" id="IPR036388">
    <property type="entry name" value="WH-like_DNA-bd_sf"/>
</dbReference>
<dbReference type="InterPro" id="IPR012967">
    <property type="entry name" value="COMT_dimerisation"/>
</dbReference>
<keyword evidence="2 8" id="KW-0808">Transferase</keyword>
<evidence type="ECO:0000256" key="1">
    <source>
        <dbReference type="ARBA" id="ARBA00022603"/>
    </source>
</evidence>